<accession>A0A433DNP4</accession>
<proteinExistence type="predicted"/>
<name>A0A433DNP4_9FUNG</name>
<evidence type="ECO:0000313" key="1">
    <source>
        <dbReference type="EMBL" id="RUP52451.1"/>
    </source>
</evidence>
<dbReference type="AlphaFoldDB" id="A0A433DNP4"/>
<comment type="caution">
    <text evidence="1">The sequence shown here is derived from an EMBL/GenBank/DDBJ whole genome shotgun (WGS) entry which is preliminary data.</text>
</comment>
<keyword evidence="2" id="KW-1185">Reference proteome</keyword>
<reference evidence="1 2" key="1">
    <citation type="journal article" date="2018" name="New Phytol.">
        <title>Phylogenomics of Endogonaceae and evolution of mycorrhizas within Mucoromycota.</title>
        <authorList>
            <person name="Chang Y."/>
            <person name="Desiro A."/>
            <person name="Na H."/>
            <person name="Sandor L."/>
            <person name="Lipzen A."/>
            <person name="Clum A."/>
            <person name="Barry K."/>
            <person name="Grigoriev I.V."/>
            <person name="Martin F.M."/>
            <person name="Stajich J.E."/>
            <person name="Smith M.E."/>
            <person name="Bonito G."/>
            <person name="Spatafora J.W."/>
        </authorList>
    </citation>
    <scope>NUCLEOTIDE SEQUENCE [LARGE SCALE GENOMIC DNA]</scope>
    <source>
        <strain evidence="1 2">GMNB39</strain>
    </source>
</reference>
<organism evidence="1 2">
    <name type="scientific">Jimgerdemannia flammicorona</name>
    <dbReference type="NCBI Taxonomy" id="994334"/>
    <lineage>
        <taxon>Eukaryota</taxon>
        <taxon>Fungi</taxon>
        <taxon>Fungi incertae sedis</taxon>
        <taxon>Mucoromycota</taxon>
        <taxon>Mucoromycotina</taxon>
        <taxon>Endogonomycetes</taxon>
        <taxon>Endogonales</taxon>
        <taxon>Endogonaceae</taxon>
        <taxon>Jimgerdemannia</taxon>
    </lineage>
</organism>
<dbReference type="Proteomes" id="UP000268093">
    <property type="component" value="Unassembled WGS sequence"/>
</dbReference>
<evidence type="ECO:0000313" key="2">
    <source>
        <dbReference type="Proteomes" id="UP000268093"/>
    </source>
</evidence>
<gene>
    <name evidence="1" type="ORF">BC936DRAFT_149522</name>
</gene>
<dbReference type="EMBL" id="RBNI01000009">
    <property type="protein sequence ID" value="RUP52451.1"/>
    <property type="molecule type" value="Genomic_DNA"/>
</dbReference>
<sequence>MMSMHTYSWEGERRVCGAGFSRMLTLNGWAWQLTSKQH</sequence>
<protein>
    <submittedName>
        <fullName evidence="1">Uncharacterized protein</fullName>
    </submittedName>
</protein>